<keyword evidence="5" id="KW-0326">Glycosidase</keyword>
<evidence type="ECO:0000256" key="5">
    <source>
        <dbReference type="ARBA" id="ARBA00023295"/>
    </source>
</evidence>
<comment type="catalytic activity">
    <reaction evidence="1">
        <text>Hydrolysis of (1-&gt;4)-beta-linkages between N-acetylmuramic acid and N-acetyl-D-glucosamine residues in a peptidoglycan and between N-acetyl-D-glucosamine residues in chitodextrins.</text>
        <dbReference type="EC" id="3.2.1.17"/>
    </reaction>
</comment>
<keyword evidence="3" id="KW-0081">Bacteriolytic enzyme</keyword>
<keyword evidence="3" id="KW-0929">Antimicrobial</keyword>
<dbReference type="PRINTS" id="PR00135">
    <property type="entry name" value="LYZLACT"/>
</dbReference>
<keyword evidence="4" id="KW-1015">Disulfide bond</keyword>
<dbReference type="GO" id="GO:0042742">
    <property type="term" value="P:defense response to bacterium"/>
    <property type="evidence" value="ECO:0007669"/>
    <property type="project" value="UniProtKB-KW"/>
</dbReference>
<organism evidence="8 9">
    <name type="scientific">Caerostris extrusa</name>
    <name type="common">Bark spider</name>
    <name type="synonym">Caerostris bankana</name>
    <dbReference type="NCBI Taxonomy" id="172846"/>
    <lineage>
        <taxon>Eukaryota</taxon>
        <taxon>Metazoa</taxon>
        <taxon>Ecdysozoa</taxon>
        <taxon>Arthropoda</taxon>
        <taxon>Chelicerata</taxon>
        <taxon>Arachnida</taxon>
        <taxon>Araneae</taxon>
        <taxon>Araneomorphae</taxon>
        <taxon>Entelegynae</taxon>
        <taxon>Araneoidea</taxon>
        <taxon>Araneidae</taxon>
        <taxon>Caerostris</taxon>
    </lineage>
</organism>
<dbReference type="InterPro" id="IPR023346">
    <property type="entry name" value="Lysozyme-like_dom_sf"/>
</dbReference>
<sequence>MKNAYAERNDIKYEIYKSNHLLIGSWNRSPAKISILFIISVHLLVAQSKVYDKCELGRELYEKYRFPLQDIPKYDLGKRKKCTGLCLVHWESAFDTNAVNKGNIPNSLDYGIFQINDDKWCQSPLRPSQNRCGISCERLKDDDLADDVACLQHIIQERGLHEWMSMAHGAMAAQKNTSK</sequence>
<dbReference type="PANTHER" id="PTHR11407">
    <property type="entry name" value="LYSOZYME C"/>
    <property type="match status" value="1"/>
</dbReference>
<dbReference type="Gene3D" id="1.10.530.10">
    <property type="match status" value="1"/>
</dbReference>
<evidence type="ECO:0000256" key="1">
    <source>
        <dbReference type="ARBA" id="ARBA00000632"/>
    </source>
</evidence>
<reference evidence="8 9" key="1">
    <citation type="submission" date="2021-06" db="EMBL/GenBank/DDBJ databases">
        <title>Caerostris extrusa draft genome.</title>
        <authorList>
            <person name="Kono N."/>
            <person name="Arakawa K."/>
        </authorList>
    </citation>
    <scope>NUCLEOTIDE SEQUENCE [LARGE SCALE GENOMIC DNA]</scope>
</reference>
<evidence type="ECO:0000256" key="2">
    <source>
        <dbReference type="ARBA" id="ARBA00012732"/>
    </source>
</evidence>
<dbReference type="InterPro" id="IPR019799">
    <property type="entry name" value="Glyco_hydro_22_CS"/>
</dbReference>
<dbReference type="AlphaFoldDB" id="A0AAV4QLU9"/>
<dbReference type="Pfam" id="PF00062">
    <property type="entry name" value="Lys"/>
    <property type="match status" value="1"/>
</dbReference>
<evidence type="ECO:0000256" key="4">
    <source>
        <dbReference type="ARBA" id="ARBA00023157"/>
    </source>
</evidence>
<dbReference type="PROSITE" id="PS51348">
    <property type="entry name" value="GLYCOSYL_HYDROL_F22_2"/>
    <property type="match status" value="1"/>
</dbReference>
<gene>
    <name evidence="8" type="primary">LYSC1_0</name>
    <name evidence="8" type="ORF">CEXT_364061</name>
</gene>
<evidence type="ECO:0000256" key="6">
    <source>
        <dbReference type="RuleBase" id="RU004440"/>
    </source>
</evidence>
<protein>
    <recommendedName>
        <fullName evidence="2">lysozyme</fullName>
        <ecNumber evidence="2">3.2.1.17</ecNumber>
    </recommendedName>
</protein>
<feature type="domain" description="Glycosyl hydrolases family 22 (GH22)" evidence="7">
    <location>
        <begin position="132"/>
        <end position="150"/>
    </location>
</feature>
<evidence type="ECO:0000256" key="3">
    <source>
        <dbReference type="ARBA" id="ARBA00022638"/>
    </source>
</evidence>
<accession>A0AAV4QLU9</accession>
<comment type="similarity">
    <text evidence="6">Belongs to the glycosyl hydrolase 22 family.</text>
</comment>
<name>A0AAV4QLU9_CAEEX</name>
<evidence type="ECO:0000313" key="9">
    <source>
        <dbReference type="Proteomes" id="UP001054945"/>
    </source>
</evidence>
<dbReference type="EC" id="3.2.1.17" evidence="2"/>
<dbReference type="SMART" id="SM00263">
    <property type="entry name" value="LYZ1"/>
    <property type="match status" value="1"/>
</dbReference>
<dbReference type="Proteomes" id="UP001054945">
    <property type="component" value="Unassembled WGS sequence"/>
</dbReference>
<dbReference type="GO" id="GO:0031640">
    <property type="term" value="P:killing of cells of another organism"/>
    <property type="evidence" value="ECO:0007669"/>
    <property type="project" value="UniProtKB-KW"/>
</dbReference>
<keyword evidence="9" id="KW-1185">Reference proteome</keyword>
<dbReference type="SUPFAM" id="SSF53955">
    <property type="entry name" value="Lysozyme-like"/>
    <property type="match status" value="1"/>
</dbReference>
<dbReference type="GO" id="GO:0003796">
    <property type="term" value="F:lysozyme activity"/>
    <property type="evidence" value="ECO:0007669"/>
    <property type="project" value="UniProtKB-EC"/>
</dbReference>
<evidence type="ECO:0000259" key="7">
    <source>
        <dbReference type="PROSITE" id="PS00128"/>
    </source>
</evidence>
<proteinExistence type="inferred from homology"/>
<dbReference type="EMBL" id="BPLR01006432">
    <property type="protein sequence ID" value="GIY09809.1"/>
    <property type="molecule type" value="Genomic_DNA"/>
</dbReference>
<dbReference type="PANTHER" id="PTHR11407:SF63">
    <property type="entry name" value="LYSOZYME C"/>
    <property type="match status" value="1"/>
</dbReference>
<comment type="caution">
    <text evidence="8">The sequence shown here is derived from an EMBL/GenBank/DDBJ whole genome shotgun (WGS) entry which is preliminary data.</text>
</comment>
<dbReference type="PROSITE" id="PS00128">
    <property type="entry name" value="GLYCOSYL_HYDROL_F22_1"/>
    <property type="match status" value="1"/>
</dbReference>
<dbReference type="InterPro" id="IPR001916">
    <property type="entry name" value="Glyco_hydro_22"/>
</dbReference>
<keyword evidence="5" id="KW-0378">Hydrolase</keyword>
<evidence type="ECO:0000313" key="8">
    <source>
        <dbReference type="EMBL" id="GIY09809.1"/>
    </source>
</evidence>